<protein>
    <submittedName>
        <fullName evidence="3">Jg8061 protein</fullName>
    </submittedName>
</protein>
<evidence type="ECO:0000256" key="1">
    <source>
        <dbReference type="SAM" id="MobiDB-lite"/>
    </source>
</evidence>
<evidence type="ECO:0000256" key="2">
    <source>
        <dbReference type="SAM" id="Phobius"/>
    </source>
</evidence>
<sequence length="96" mass="10422">MDSTRKPQPLVPGRPAIPGSGSGYGNGGASGVKNLRQSWNGCHALVSAALVEYIKRHNLIRFYGIIGLYPIIVTPILLLVASSSFTTYRRNRRLAI</sequence>
<comment type="caution">
    <text evidence="3">The sequence shown here is derived from an EMBL/GenBank/DDBJ whole genome shotgun (WGS) entry which is preliminary data.</text>
</comment>
<gene>
    <name evidence="3" type="primary">jg8061</name>
    <name evidence="3" type="ORF">PAEG_LOCUS2014</name>
</gene>
<evidence type="ECO:0000313" key="3">
    <source>
        <dbReference type="EMBL" id="CAH2210102.1"/>
    </source>
</evidence>
<reference evidence="3" key="1">
    <citation type="submission" date="2022-03" db="EMBL/GenBank/DDBJ databases">
        <authorList>
            <person name="Lindestad O."/>
        </authorList>
    </citation>
    <scope>NUCLEOTIDE SEQUENCE</scope>
</reference>
<keyword evidence="2" id="KW-1133">Transmembrane helix</keyword>
<feature type="transmembrane region" description="Helical" evidence="2">
    <location>
        <begin position="62"/>
        <end position="85"/>
    </location>
</feature>
<dbReference type="EMBL" id="CAKXAJ010006531">
    <property type="protein sequence ID" value="CAH2210102.1"/>
    <property type="molecule type" value="Genomic_DNA"/>
</dbReference>
<keyword evidence="4" id="KW-1185">Reference proteome</keyword>
<feature type="region of interest" description="Disordered" evidence="1">
    <location>
        <begin position="1"/>
        <end position="25"/>
    </location>
</feature>
<keyword evidence="2" id="KW-0812">Transmembrane</keyword>
<accession>A0A8S4QLS9</accession>
<dbReference type="Proteomes" id="UP000838756">
    <property type="component" value="Unassembled WGS sequence"/>
</dbReference>
<organism evidence="3 4">
    <name type="scientific">Pararge aegeria aegeria</name>
    <dbReference type="NCBI Taxonomy" id="348720"/>
    <lineage>
        <taxon>Eukaryota</taxon>
        <taxon>Metazoa</taxon>
        <taxon>Ecdysozoa</taxon>
        <taxon>Arthropoda</taxon>
        <taxon>Hexapoda</taxon>
        <taxon>Insecta</taxon>
        <taxon>Pterygota</taxon>
        <taxon>Neoptera</taxon>
        <taxon>Endopterygota</taxon>
        <taxon>Lepidoptera</taxon>
        <taxon>Glossata</taxon>
        <taxon>Ditrysia</taxon>
        <taxon>Papilionoidea</taxon>
        <taxon>Nymphalidae</taxon>
        <taxon>Satyrinae</taxon>
        <taxon>Satyrini</taxon>
        <taxon>Parargina</taxon>
        <taxon>Pararge</taxon>
    </lineage>
</organism>
<proteinExistence type="predicted"/>
<dbReference type="AlphaFoldDB" id="A0A8S4QLS9"/>
<name>A0A8S4QLS9_9NEOP</name>
<keyword evidence="2" id="KW-0472">Membrane</keyword>
<evidence type="ECO:0000313" key="4">
    <source>
        <dbReference type="Proteomes" id="UP000838756"/>
    </source>
</evidence>